<comment type="cofactor">
    <cofactor evidence="1">
        <name>Mn(2+)</name>
        <dbReference type="ChEBI" id="CHEBI:29035"/>
    </cofactor>
</comment>
<evidence type="ECO:0000256" key="7">
    <source>
        <dbReference type="ARBA" id="ARBA00022763"/>
    </source>
</evidence>
<dbReference type="Gene3D" id="1.10.150.110">
    <property type="entry name" value="DNA polymerase beta, N-terminal domain-like"/>
    <property type="match status" value="1"/>
</dbReference>
<dbReference type="InterPro" id="IPR027421">
    <property type="entry name" value="DNA_pol_lamdba_lyase_dom_sf"/>
</dbReference>
<protein>
    <recommendedName>
        <fullName evidence="13">DNA polymerase</fullName>
        <ecNumber evidence="13">2.7.7.7</ecNumber>
    </recommendedName>
</protein>
<dbReference type="InterPro" id="IPR036420">
    <property type="entry name" value="BRCT_dom_sf"/>
</dbReference>
<keyword evidence="13" id="KW-0539">Nucleus</keyword>
<dbReference type="Gene3D" id="3.30.460.10">
    <property type="entry name" value="Beta Polymerase, domain 2"/>
    <property type="match status" value="1"/>
</dbReference>
<dbReference type="Pfam" id="PF14791">
    <property type="entry name" value="DNA_pol_B_thumb"/>
    <property type="match status" value="1"/>
</dbReference>
<dbReference type="InterPro" id="IPR028207">
    <property type="entry name" value="DNA_pol_B_palm_palm"/>
</dbReference>
<dbReference type="CDD" id="cd00141">
    <property type="entry name" value="NT_POLXc"/>
    <property type="match status" value="1"/>
</dbReference>
<dbReference type="InterPro" id="IPR002008">
    <property type="entry name" value="DNA_pol_X_beta-like"/>
</dbReference>
<dbReference type="GeneID" id="101850391"/>
<organism evidence="16 17">
    <name type="scientific">Aplysia californica</name>
    <name type="common">California sea hare</name>
    <dbReference type="NCBI Taxonomy" id="6500"/>
    <lineage>
        <taxon>Eukaryota</taxon>
        <taxon>Metazoa</taxon>
        <taxon>Spiralia</taxon>
        <taxon>Lophotrochozoa</taxon>
        <taxon>Mollusca</taxon>
        <taxon>Gastropoda</taxon>
        <taxon>Heterobranchia</taxon>
        <taxon>Euthyneura</taxon>
        <taxon>Tectipleura</taxon>
        <taxon>Aplysiida</taxon>
        <taxon>Aplysioidea</taxon>
        <taxon>Aplysiidae</taxon>
        <taxon>Aplysia</taxon>
    </lineage>
</organism>
<dbReference type="Gene3D" id="1.10.150.20">
    <property type="entry name" value="5' to 3' exonuclease, C-terminal subdomain"/>
    <property type="match status" value="1"/>
</dbReference>
<dbReference type="InterPro" id="IPR019843">
    <property type="entry name" value="DNA_pol-X_BS"/>
</dbReference>
<keyword evidence="5 13" id="KW-0548">Nucleotidyltransferase</keyword>
<evidence type="ECO:0000256" key="4">
    <source>
        <dbReference type="ARBA" id="ARBA00022679"/>
    </source>
</evidence>
<feature type="region of interest" description="Disordered" evidence="14">
    <location>
        <begin position="1"/>
        <end position="43"/>
    </location>
</feature>
<keyword evidence="10 13" id="KW-0234">DNA repair</keyword>
<comment type="similarity">
    <text evidence="2 13">Belongs to the DNA polymerase type-X family.</text>
</comment>
<evidence type="ECO:0000313" key="17">
    <source>
        <dbReference type="RefSeq" id="XP_005091641.1"/>
    </source>
</evidence>
<dbReference type="SUPFAM" id="SSF47802">
    <property type="entry name" value="DNA polymerase beta, N-terminal domain-like"/>
    <property type="match status" value="1"/>
</dbReference>
<dbReference type="PROSITE" id="PS00522">
    <property type="entry name" value="DNA_POLYMERASE_X"/>
    <property type="match status" value="1"/>
</dbReference>
<evidence type="ECO:0000256" key="1">
    <source>
        <dbReference type="ARBA" id="ARBA00001936"/>
    </source>
</evidence>
<feature type="compositionally biased region" description="Polar residues" evidence="14">
    <location>
        <begin position="27"/>
        <end position="43"/>
    </location>
</feature>
<dbReference type="Pfam" id="PF10391">
    <property type="entry name" value="DNA_pol_lambd_f"/>
    <property type="match status" value="1"/>
</dbReference>
<evidence type="ECO:0000256" key="5">
    <source>
        <dbReference type="ARBA" id="ARBA00022695"/>
    </source>
</evidence>
<evidence type="ECO:0000256" key="11">
    <source>
        <dbReference type="ARBA" id="ARBA00023239"/>
    </source>
</evidence>
<comment type="subcellular location">
    <subcellularLocation>
        <location evidence="13">Nucleus</location>
    </subcellularLocation>
</comment>
<dbReference type="InterPro" id="IPR001357">
    <property type="entry name" value="BRCT_dom"/>
</dbReference>
<evidence type="ECO:0000256" key="3">
    <source>
        <dbReference type="ARBA" id="ARBA00022634"/>
    </source>
</evidence>
<sequence length="589" mass="65446">MTSLKRKSDLPPSGQNKRLVNEAGTDGDNNINNNAEQSQSTTAEKPSGFLAKLMAFILPACIEKARLEIFKTQIVKNGGKIVTEFDSNSNSISHVIVDDKMDMERVMRIMKLDTPPHVPVVKSMWLSSCLKSKCFLSFQEYELAAKKVSPEVLGEEQRNTSPVSFNRDAKSNVCLGALENGPQTSDTAGKQHFGRAGFVAGPSHQASTTTGDSDSDYIASDDDNDEEQSQAAQTSSNFPLSSQKPMVPVDKWICAQSSKSPKPNLNKHITDKLEEMVKAYESTNDRWRAFGYQKAVQALRRHPKVISSWEEAMALPAIGKRLADKIWEIAESGELRKLQELKSSEEVRVLETFTNVWGAGPTTAQQWFQQGFRTIEDLKEKAHLTHQQKVGVRLYQDLLDRMPREEAAEIEKVVREAAESIQEGVVAQACGSYRRGKATCGDVDVLVTHPDGRSHKGLFSKLLAKLKDSGFLTDDLVSAEDAGNQKKYLGVCKLPGENTKHRRLDIIVVPYSEYGCALVYFTGSAHFNRSLRHLCKKSSMSLNEHALKSGVVRKGAEKIYEGTVIPTPTEKSVFEALNVPYRPPEERDH</sequence>
<dbReference type="PROSITE" id="PS50172">
    <property type="entry name" value="BRCT"/>
    <property type="match status" value="1"/>
</dbReference>
<dbReference type="InterPro" id="IPR037160">
    <property type="entry name" value="DNA_Pol_thumb_sf"/>
</dbReference>
<dbReference type="SUPFAM" id="SSF81585">
    <property type="entry name" value="PsbU/PolX domain-like"/>
    <property type="match status" value="1"/>
</dbReference>
<comment type="function">
    <text evidence="13">DNA polymerase that functions in several pathways of DNA repair. Involved in base excision repair (BER) responsible for repair of lesions that give rise to abasic (AP) sites in DNA. Also contributes to DNA double-strand break repair by non-homologous end joining and homologous recombination. Has both template-dependent and template-independent (terminal transferase) DNA polymerase activities. Has also a 5'-deoxyribose-5-phosphate lyase (dRP lyase) activity.</text>
</comment>
<keyword evidence="9" id="KW-0238">DNA-binding</keyword>
<dbReference type="InterPro" id="IPR002054">
    <property type="entry name" value="DNA-dir_DNA_pol_X"/>
</dbReference>
<keyword evidence="7 13" id="KW-0227">DNA damage</keyword>
<dbReference type="Gene3D" id="3.40.50.10190">
    <property type="entry name" value="BRCT domain"/>
    <property type="match status" value="1"/>
</dbReference>
<dbReference type="InterPro" id="IPR018944">
    <property type="entry name" value="DNA_pol_lambd_fingers_domain"/>
</dbReference>
<keyword evidence="6" id="KW-0235">DNA replication</keyword>
<reference evidence="17" key="1">
    <citation type="submission" date="2025-08" db="UniProtKB">
        <authorList>
            <consortium name="RefSeq"/>
        </authorList>
    </citation>
    <scope>IDENTIFICATION</scope>
</reference>
<dbReference type="InterPro" id="IPR029398">
    <property type="entry name" value="PolB_thumb"/>
</dbReference>
<dbReference type="RefSeq" id="XP_005091641.1">
    <property type="nucleotide sequence ID" value="XM_005091584.3"/>
</dbReference>
<feature type="region of interest" description="Disordered" evidence="14">
    <location>
        <begin position="176"/>
        <end position="244"/>
    </location>
</feature>
<dbReference type="InterPro" id="IPR022312">
    <property type="entry name" value="DNA_pol_X"/>
</dbReference>
<evidence type="ECO:0000256" key="2">
    <source>
        <dbReference type="ARBA" id="ARBA00008323"/>
    </source>
</evidence>
<evidence type="ECO:0000313" key="16">
    <source>
        <dbReference type="Proteomes" id="UP000694888"/>
    </source>
</evidence>
<evidence type="ECO:0000256" key="10">
    <source>
        <dbReference type="ARBA" id="ARBA00023204"/>
    </source>
</evidence>
<feature type="compositionally biased region" description="Polar residues" evidence="14">
    <location>
        <begin position="229"/>
        <end position="244"/>
    </location>
</feature>
<dbReference type="SMART" id="SM00483">
    <property type="entry name" value="POLXc"/>
    <property type="match status" value="1"/>
</dbReference>
<evidence type="ECO:0000256" key="6">
    <source>
        <dbReference type="ARBA" id="ARBA00022705"/>
    </source>
</evidence>
<evidence type="ECO:0000256" key="9">
    <source>
        <dbReference type="ARBA" id="ARBA00023125"/>
    </source>
</evidence>
<dbReference type="InterPro" id="IPR010996">
    <property type="entry name" value="HHH_MUS81"/>
</dbReference>
<evidence type="ECO:0000259" key="15">
    <source>
        <dbReference type="PROSITE" id="PS50172"/>
    </source>
</evidence>
<accession>A0ABM0JE64</accession>
<proteinExistence type="inferred from homology"/>
<dbReference type="Pfam" id="PF14792">
    <property type="entry name" value="DNA_pol_B_palm"/>
    <property type="match status" value="1"/>
</dbReference>
<dbReference type="PRINTS" id="PR00869">
    <property type="entry name" value="DNAPOLX"/>
</dbReference>
<keyword evidence="8 13" id="KW-0239">DNA-directed DNA polymerase</keyword>
<dbReference type="EC" id="2.7.7.7" evidence="13"/>
<feature type="compositionally biased region" description="Acidic residues" evidence="14">
    <location>
        <begin position="213"/>
        <end position="228"/>
    </location>
</feature>
<dbReference type="PANTHER" id="PTHR11276:SF28">
    <property type="entry name" value="DNA POLYMERASE LAMBDA"/>
    <property type="match status" value="1"/>
</dbReference>
<dbReference type="SUPFAM" id="SSF81301">
    <property type="entry name" value="Nucleotidyltransferase"/>
    <property type="match status" value="1"/>
</dbReference>
<evidence type="ECO:0000256" key="13">
    <source>
        <dbReference type="RuleBase" id="RU366014"/>
    </source>
</evidence>
<keyword evidence="16" id="KW-1185">Reference proteome</keyword>
<evidence type="ECO:0000256" key="8">
    <source>
        <dbReference type="ARBA" id="ARBA00022932"/>
    </source>
</evidence>
<keyword evidence="4 13" id="KW-0808">Transferase</keyword>
<keyword evidence="3" id="KW-0237">DNA synthesis</keyword>
<dbReference type="Proteomes" id="UP000694888">
    <property type="component" value="Unplaced"/>
</dbReference>
<evidence type="ECO:0000256" key="14">
    <source>
        <dbReference type="SAM" id="MobiDB-lite"/>
    </source>
</evidence>
<dbReference type="Pfam" id="PF14716">
    <property type="entry name" value="HHH_8"/>
    <property type="match status" value="1"/>
</dbReference>
<dbReference type="Gene3D" id="3.30.210.10">
    <property type="entry name" value="DNA polymerase, thumb domain"/>
    <property type="match status" value="1"/>
</dbReference>
<gene>
    <name evidence="17" type="primary">LOC101850391</name>
</gene>
<dbReference type="PRINTS" id="PR00870">
    <property type="entry name" value="DNAPOLXBETA"/>
</dbReference>
<comment type="catalytic activity">
    <reaction evidence="12 13">
        <text>DNA(n) + a 2'-deoxyribonucleoside 5'-triphosphate = DNA(n+1) + diphosphate</text>
        <dbReference type="Rhea" id="RHEA:22508"/>
        <dbReference type="Rhea" id="RHEA-COMP:17339"/>
        <dbReference type="Rhea" id="RHEA-COMP:17340"/>
        <dbReference type="ChEBI" id="CHEBI:33019"/>
        <dbReference type="ChEBI" id="CHEBI:61560"/>
        <dbReference type="ChEBI" id="CHEBI:173112"/>
        <dbReference type="EC" id="2.7.7.7"/>
    </reaction>
</comment>
<keyword evidence="11" id="KW-0456">Lyase</keyword>
<feature type="domain" description="BRCT" evidence="15">
    <location>
        <begin position="45"/>
        <end position="143"/>
    </location>
</feature>
<dbReference type="InterPro" id="IPR043519">
    <property type="entry name" value="NT_sf"/>
</dbReference>
<name>A0ABM0JE64_APLCA</name>
<dbReference type="SUPFAM" id="SSF52113">
    <property type="entry name" value="BRCT domain"/>
    <property type="match status" value="1"/>
</dbReference>
<evidence type="ECO:0000256" key="12">
    <source>
        <dbReference type="ARBA" id="ARBA00049244"/>
    </source>
</evidence>
<dbReference type="PANTHER" id="PTHR11276">
    <property type="entry name" value="DNA POLYMERASE TYPE-X FAMILY MEMBER"/>
    <property type="match status" value="1"/>
</dbReference>